<protein>
    <submittedName>
        <fullName evidence="2">GPTC4 protein</fullName>
    </submittedName>
</protein>
<keyword evidence="3" id="KW-1185">Reference proteome</keyword>
<accession>A0A7K9Z784</accession>
<dbReference type="OrthoDB" id="10019757at2759"/>
<dbReference type="AlphaFoldDB" id="A0A7K9Z784"/>
<reference evidence="2 3" key="1">
    <citation type="submission" date="2019-09" db="EMBL/GenBank/DDBJ databases">
        <title>Bird 10,000 Genomes (B10K) Project - Family phase.</title>
        <authorList>
            <person name="Zhang G."/>
        </authorList>
    </citation>
    <scope>NUCLEOTIDE SEQUENCE [LARGE SCALE GENOMIC DNA]</scope>
    <source>
        <strain evidence="2">B10K-DU-001-53</strain>
        <tissue evidence="2">Muscle</tissue>
    </source>
</reference>
<evidence type="ECO:0000313" key="2">
    <source>
        <dbReference type="EMBL" id="NXJ15511.1"/>
    </source>
</evidence>
<feature type="region of interest" description="Disordered" evidence="1">
    <location>
        <begin position="1"/>
        <end position="39"/>
    </location>
</feature>
<sequence>MGRSRPSSRWALRAARRKKRNWTALQPGGNAAGGGARHGLTMSAKLARLEQQERAFLAAMQHRGGGQPESPHGSAKPEKEKKKKKKRKRSVDGADVEGLQSQKQSRGQKEAGERRVGKRKKKMRRKDEVAKTEVPPADTSGPGEAEYSLRERRKKKKAEGGRVN</sequence>
<evidence type="ECO:0000313" key="3">
    <source>
        <dbReference type="Proteomes" id="UP000522663"/>
    </source>
</evidence>
<evidence type="ECO:0000256" key="1">
    <source>
        <dbReference type="SAM" id="MobiDB-lite"/>
    </source>
</evidence>
<dbReference type="EMBL" id="VXAB01013057">
    <property type="protein sequence ID" value="NXJ15511.1"/>
    <property type="molecule type" value="Genomic_DNA"/>
</dbReference>
<comment type="caution">
    <text evidence="2">The sequence shown here is derived from an EMBL/GenBank/DDBJ whole genome shotgun (WGS) entry which is preliminary data.</text>
</comment>
<proteinExistence type="predicted"/>
<feature type="non-terminal residue" evidence="2">
    <location>
        <position position="164"/>
    </location>
</feature>
<name>A0A7K9Z784_9GALL</name>
<feature type="region of interest" description="Disordered" evidence="1">
    <location>
        <begin position="53"/>
        <end position="164"/>
    </location>
</feature>
<organism evidence="2 3">
    <name type="scientific">Odontophorus gujanensis</name>
    <name type="common">marbled wood quail</name>
    <dbReference type="NCBI Taxonomy" id="886794"/>
    <lineage>
        <taxon>Eukaryota</taxon>
        <taxon>Metazoa</taxon>
        <taxon>Chordata</taxon>
        <taxon>Craniata</taxon>
        <taxon>Vertebrata</taxon>
        <taxon>Euteleostomi</taxon>
        <taxon>Archelosauria</taxon>
        <taxon>Archosauria</taxon>
        <taxon>Dinosauria</taxon>
        <taxon>Saurischia</taxon>
        <taxon>Theropoda</taxon>
        <taxon>Coelurosauria</taxon>
        <taxon>Aves</taxon>
        <taxon>Neognathae</taxon>
        <taxon>Galloanserae</taxon>
        <taxon>Galliformes</taxon>
        <taxon>Odontophoridae</taxon>
        <taxon>Odontophorus</taxon>
    </lineage>
</organism>
<dbReference type="Proteomes" id="UP000522663">
    <property type="component" value="Unassembled WGS sequence"/>
</dbReference>
<feature type="non-terminal residue" evidence="2">
    <location>
        <position position="1"/>
    </location>
</feature>
<gene>
    <name evidence="2" type="primary">Gpatch4</name>
    <name evidence="2" type="ORF">ODOGUJ_R13217</name>
</gene>
<feature type="compositionally biased region" description="Low complexity" evidence="1">
    <location>
        <begin position="1"/>
        <end position="13"/>
    </location>
</feature>